<dbReference type="STRING" id="36745.CLSAP_47850"/>
<gene>
    <name evidence="2" type="ORF">Cspa_c50130</name>
</gene>
<evidence type="ECO:0000259" key="1">
    <source>
        <dbReference type="Pfam" id="PF08501"/>
    </source>
</evidence>
<accession>M1MVZ5</accession>
<evidence type="ECO:0000313" key="3">
    <source>
        <dbReference type="Proteomes" id="UP000011728"/>
    </source>
</evidence>
<protein>
    <submittedName>
        <fullName evidence="2">Shikimate 5-dehydrogenase</fullName>
    </submittedName>
</protein>
<keyword evidence="3" id="KW-1185">Reference proteome</keyword>
<reference evidence="2 3" key="1">
    <citation type="submission" date="2013-02" db="EMBL/GenBank/DDBJ databases">
        <title>Genome sequence of Clostridium saccharoperbutylacetonicum N1-4(HMT).</title>
        <authorList>
            <person name="Poehlein A."/>
            <person name="Daniel R."/>
        </authorList>
    </citation>
    <scope>NUCLEOTIDE SEQUENCE [LARGE SCALE GENOMIC DNA]</scope>
    <source>
        <strain evidence="3">N1-4(HMT)</strain>
    </source>
</reference>
<sequence length="69" mass="7690">MHNATFPKLGLDYAYLTFEVDNNTLEDAVKGLRSLKLKGTYDNSCLATLYNFLDTIKLTAEEINISGSI</sequence>
<dbReference type="Gene3D" id="3.40.50.10860">
    <property type="entry name" value="Leucine Dehydrogenase, chain A, domain 1"/>
    <property type="match status" value="1"/>
</dbReference>
<dbReference type="eggNOG" id="COG0169">
    <property type="taxonomic scope" value="Bacteria"/>
</dbReference>
<proteinExistence type="predicted"/>
<dbReference type="HOGENOM" id="CLU_2768560_0_0_9"/>
<dbReference type="RefSeq" id="WP_015395074.1">
    <property type="nucleotide sequence ID" value="NC_020291.1"/>
</dbReference>
<organism evidence="2 3">
    <name type="scientific">Clostridium saccharoperbutylacetonicum N1-4(HMT)</name>
    <dbReference type="NCBI Taxonomy" id="931276"/>
    <lineage>
        <taxon>Bacteria</taxon>
        <taxon>Bacillati</taxon>
        <taxon>Bacillota</taxon>
        <taxon>Clostridia</taxon>
        <taxon>Eubacteriales</taxon>
        <taxon>Clostridiaceae</taxon>
        <taxon>Clostridium</taxon>
    </lineage>
</organism>
<name>M1MVZ5_9CLOT</name>
<dbReference type="Proteomes" id="UP000011728">
    <property type="component" value="Chromosome"/>
</dbReference>
<dbReference type="InterPro" id="IPR013708">
    <property type="entry name" value="Shikimate_DH-bd_N"/>
</dbReference>
<dbReference type="GO" id="GO:0004764">
    <property type="term" value="F:shikimate 3-dehydrogenase (NADP+) activity"/>
    <property type="evidence" value="ECO:0007669"/>
    <property type="project" value="InterPro"/>
</dbReference>
<dbReference type="SUPFAM" id="SSF53223">
    <property type="entry name" value="Aminoacid dehydrogenase-like, N-terminal domain"/>
    <property type="match status" value="1"/>
</dbReference>
<dbReference type="KEGG" id="csr:Cspa_c50130"/>
<dbReference type="EMBL" id="CP004121">
    <property type="protein sequence ID" value="AGF58766.1"/>
    <property type="molecule type" value="Genomic_DNA"/>
</dbReference>
<dbReference type="OrthoDB" id="9792692at2"/>
<dbReference type="PATRIC" id="fig|931276.5.peg.5056"/>
<evidence type="ECO:0000313" key="2">
    <source>
        <dbReference type="EMBL" id="AGF58766.1"/>
    </source>
</evidence>
<dbReference type="AlphaFoldDB" id="M1MVZ5"/>
<dbReference type="Pfam" id="PF08501">
    <property type="entry name" value="Shikimate_dh_N"/>
    <property type="match status" value="1"/>
</dbReference>
<dbReference type="InterPro" id="IPR046346">
    <property type="entry name" value="Aminoacid_DH-like_N_sf"/>
</dbReference>
<feature type="domain" description="Shikimate dehydrogenase substrate binding N-terminal" evidence="1">
    <location>
        <begin position="1"/>
        <end position="40"/>
    </location>
</feature>